<dbReference type="InterPro" id="IPR016169">
    <property type="entry name" value="FAD-bd_PCMH_sub2"/>
</dbReference>
<dbReference type="GO" id="GO:0003824">
    <property type="term" value="F:catalytic activity"/>
    <property type="evidence" value="ECO:0007669"/>
    <property type="project" value="InterPro"/>
</dbReference>
<dbReference type="GeneID" id="24798112"/>
<protein>
    <submittedName>
        <fullName evidence="4">FAD/FMN-containing dehydrogenase</fullName>
    </submittedName>
</protein>
<dbReference type="Gene3D" id="3.30.70.2740">
    <property type="match status" value="1"/>
</dbReference>
<dbReference type="eggNOG" id="arCOG00337">
    <property type="taxonomic scope" value="Archaea"/>
</dbReference>
<evidence type="ECO:0000313" key="4">
    <source>
        <dbReference type="EMBL" id="AIY90565.1"/>
    </source>
</evidence>
<dbReference type="PANTHER" id="PTHR42934:SF2">
    <property type="entry name" value="GLYCOLATE OXIDASE SUBUNIT GLCD"/>
    <property type="match status" value="1"/>
</dbReference>
<dbReference type="KEGG" id="gac:GACE_1530"/>
<evidence type="ECO:0000259" key="3">
    <source>
        <dbReference type="PROSITE" id="PS51387"/>
    </source>
</evidence>
<dbReference type="HOGENOM" id="CLU_017779_9_2_2"/>
<evidence type="ECO:0000256" key="2">
    <source>
        <dbReference type="ARBA" id="ARBA00022827"/>
    </source>
</evidence>
<name>A0A0A7GEQ5_GEOAI</name>
<sequence>MPETKLEEKLINIFGQDDVLFGTAALKAYSTDASPFTGNALAVVRPENQFEVSELLKLAARHTIRVTPRGSGTGTSGGAVPSNSIVVDMKKMDRIEVHEEDMIAYVQAGVIIHDLKNELEKHGLFIPPEPGSVRIATIGGFVANNGGGKRGLKYGSIKNFVTGIEAVLPDGDIISTGSRTHRNPECAAGIFAGSEGRLGIITGIYLKTLPLPESRHTALVRVSELSELPVILKKILKLLPDAVEFIDRRCVELLDLGTGELIAVEFFTSESEMDKLGIRYEKLEGGEERKFWEMRETLGVEIAKKGTRIYAAEDFAVPFSKLAGFINAVYSLEEKYNAEIYIYGHLDTANIHPAIVSDDFRHSLMFAEELYSIAEKFEATIGEHGTGRRWDVRGDELYRRLKRCLDTGNILNP</sequence>
<proteinExistence type="predicted"/>
<dbReference type="InterPro" id="IPR016166">
    <property type="entry name" value="FAD-bd_PCMH"/>
</dbReference>
<dbReference type="InterPro" id="IPR004113">
    <property type="entry name" value="FAD-bd_oxidored_4_C"/>
</dbReference>
<dbReference type="PANTHER" id="PTHR42934">
    <property type="entry name" value="GLYCOLATE OXIDASE SUBUNIT GLCD"/>
    <property type="match status" value="1"/>
</dbReference>
<dbReference type="SUPFAM" id="SSF56176">
    <property type="entry name" value="FAD-binding/transporter-associated domain-like"/>
    <property type="match status" value="1"/>
</dbReference>
<dbReference type="Pfam" id="PF02913">
    <property type="entry name" value="FAD-oxidase_C"/>
    <property type="match status" value="1"/>
</dbReference>
<feature type="domain" description="FAD-binding PCMH-type" evidence="3">
    <location>
        <begin position="36"/>
        <end position="211"/>
    </location>
</feature>
<organism evidence="4 5">
    <name type="scientific">Geoglobus acetivorans</name>
    <dbReference type="NCBI Taxonomy" id="565033"/>
    <lineage>
        <taxon>Archaea</taxon>
        <taxon>Methanobacteriati</taxon>
        <taxon>Methanobacteriota</taxon>
        <taxon>Archaeoglobi</taxon>
        <taxon>Archaeoglobales</taxon>
        <taxon>Archaeoglobaceae</taxon>
        <taxon>Geoglobus</taxon>
    </lineage>
</organism>
<gene>
    <name evidence="4" type="ORF">GACE_1530</name>
</gene>
<dbReference type="Pfam" id="PF01565">
    <property type="entry name" value="FAD_binding_4"/>
    <property type="match status" value="1"/>
</dbReference>
<reference evidence="4 5" key="1">
    <citation type="journal article" date="2015" name="Appl. Environ. Microbiol.">
        <title>The Geoglobus acetivorans genome: Fe(III) reduction, acetate utilization, autotrophic growth, and degradation of aromatic compounds in a hyperthermophilic archaeon.</title>
        <authorList>
            <person name="Mardanov A.V."/>
            <person name="Slododkina G.B."/>
            <person name="Slobodkin A.I."/>
            <person name="Beletsky A.V."/>
            <person name="Gavrilov S.N."/>
            <person name="Kublanov I.V."/>
            <person name="Bonch-Osmolovskaya E.A."/>
            <person name="Skryabin K.G."/>
            <person name="Ravin N.V."/>
        </authorList>
    </citation>
    <scope>NUCLEOTIDE SEQUENCE [LARGE SCALE GENOMIC DNA]</scope>
    <source>
        <strain evidence="4 5">SBH6</strain>
    </source>
</reference>
<dbReference type="SUPFAM" id="SSF55103">
    <property type="entry name" value="FAD-linked oxidases, C-terminal domain"/>
    <property type="match status" value="1"/>
</dbReference>
<dbReference type="AlphaFoldDB" id="A0A0A7GEQ5"/>
<evidence type="ECO:0000256" key="1">
    <source>
        <dbReference type="ARBA" id="ARBA00022630"/>
    </source>
</evidence>
<dbReference type="Proteomes" id="UP000030624">
    <property type="component" value="Chromosome"/>
</dbReference>
<dbReference type="InterPro" id="IPR016164">
    <property type="entry name" value="FAD-linked_Oxase-like_C"/>
</dbReference>
<dbReference type="InterPro" id="IPR006094">
    <property type="entry name" value="Oxid_FAD_bind_N"/>
</dbReference>
<dbReference type="RefSeq" id="WP_048092419.1">
    <property type="nucleotide sequence ID" value="NZ_CP009552.1"/>
</dbReference>
<dbReference type="PROSITE" id="PS51387">
    <property type="entry name" value="FAD_PCMH"/>
    <property type="match status" value="1"/>
</dbReference>
<keyword evidence="1" id="KW-0285">Flavoprotein</keyword>
<dbReference type="EMBL" id="CP009552">
    <property type="protein sequence ID" value="AIY90565.1"/>
    <property type="molecule type" value="Genomic_DNA"/>
</dbReference>
<dbReference type="Gene3D" id="3.30.465.10">
    <property type="match status" value="1"/>
</dbReference>
<dbReference type="GO" id="GO:0071949">
    <property type="term" value="F:FAD binding"/>
    <property type="evidence" value="ECO:0007669"/>
    <property type="project" value="InterPro"/>
</dbReference>
<evidence type="ECO:0000313" key="5">
    <source>
        <dbReference type="Proteomes" id="UP000030624"/>
    </source>
</evidence>
<dbReference type="InterPro" id="IPR051914">
    <property type="entry name" value="FAD-linked_OxidoTrans_Type4"/>
</dbReference>
<dbReference type="STRING" id="565033.GACE_1530"/>
<dbReference type="InterPro" id="IPR036318">
    <property type="entry name" value="FAD-bd_PCMH-like_sf"/>
</dbReference>
<accession>A0A0A7GEQ5</accession>
<keyword evidence="2" id="KW-0274">FAD</keyword>